<keyword evidence="5" id="KW-0486">Methionine biosynthesis</keyword>
<evidence type="ECO:0000313" key="7">
    <source>
        <dbReference type="EMBL" id="RPF58168.1"/>
    </source>
</evidence>
<dbReference type="GO" id="GO:0009164">
    <property type="term" value="P:nucleoside catabolic process"/>
    <property type="evidence" value="ECO:0007669"/>
    <property type="project" value="InterPro"/>
</dbReference>
<dbReference type="NCBIfam" id="NF004079">
    <property type="entry name" value="PRK05584.1"/>
    <property type="match status" value="1"/>
</dbReference>
<dbReference type="GO" id="GO:0005829">
    <property type="term" value="C:cytosol"/>
    <property type="evidence" value="ECO:0007669"/>
    <property type="project" value="TreeGrafter"/>
</dbReference>
<gene>
    <name evidence="7" type="ORF">EDD62_0810</name>
</gene>
<dbReference type="GO" id="GO:0008930">
    <property type="term" value="F:methylthioadenosine nucleosidase activity"/>
    <property type="evidence" value="ECO:0007669"/>
    <property type="project" value="InterPro"/>
</dbReference>
<sequence length="230" mass="25608">MIAIIGAMQEEIDILIDEMTEVQQMKMGETDFYQGQLNGRDVVVSLAGIGKVNAALTTTILIQKYNPSRVINIGVAGSLSNKVNVLDTVYSTECTYHDVNATHFGYDIGQVPQMVKSFISDEYMLEQMESVLDQLPYPIHKGQVTSGDQFIGTIEQKNKVTEVQPEAIAVDMESTAIAHVCHRHQTPFLIIRSISDNANGEAMDSYEEFLEESCKRASNIVKLLLRNMID</sequence>
<dbReference type="EC" id="3.2.2.9" evidence="2"/>
<evidence type="ECO:0000256" key="4">
    <source>
        <dbReference type="ARBA" id="ARBA00022801"/>
    </source>
</evidence>
<comment type="pathway">
    <text evidence="1">Amino-acid biosynthesis; L-methionine biosynthesis via salvage pathway; S-methyl-5-thio-alpha-D-ribose 1-phosphate from S-methyl-5'-thioadenosine (hydrolase route): step 1/2.</text>
</comment>
<dbReference type="CDD" id="cd09008">
    <property type="entry name" value="MTAN"/>
    <property type="match status" value="1"/>
</dbReference>
<dbReference type="UniPathway" id="UPA00904">
    <property type="reaction ID" value="UER00871"/>
</dbReference>
<dbReference type="RefSeq" id="WP_123807616.1">
    <property type="nucleotide sequence ID" value="NZ_RKRK01000002.1"/>
</dbReference>
<keyword evidence="4" id="KW-0378">Hydrolase</keyword>
<dbReference type="OrthoDB" id="9792278at2"/>
<keyword evidence="8" id="KW-1185">Reference proteome</keyword>
<evidence type="ECO:0000256" key="3">
    <source>
        <dbReference type="ARBA" id="ARBA00022605"/>
    </source>
</evidence>
<dbReference type="GO" id="GO:0019509">
    <property type="term" value="P:L-methionine salvage from methylthioadenosine"/>
    <property type="evidence" value="ECO:0007669"/>
    <property type="project" value="UniProtKB-UniPathway"/>
</dbReference>
<dbReference type="GO" id="GO:0019284">
    <property type="term" value="P:L-methionine salvage from S-adenosylmethionine"/>
    <property type="evidence" value="ECO:0007669"/>
    <property type="project" value="TreeGrafter"/>
</dbReference>
<comment type="caution">
    <text evidence="7">The sequence shown here is derived from an EMBL/GenBank/DDBJ whole genome shotgun (WGS) entry which is preliminary data.</text>
</comment>
<dbReference type="SUPFAM" id="SSF53167">
    <property type="entry name" value="Purine and uridine phosphorylases"/>
    <property type="match status" value="1"/>
</dbReference>
<dbReference type="Pfam" id="PF01048">
    <property type="entry name" value="PNP_UDP_1"/>
    <property type="match status" value="1"/>
</dbReference>
<feature type="domain" description="Nucleoside phosphorylase" evidence="6">
    <location>
        <begin position="2"/>
        <end position="225"/>
    </location>
</feature>
<dbReference type="InterPro" id="IPR000845">
    <property type="entry name" value="Nucleoside_phosphorylase_d"/>
</dbReference>
<evidence type="ECO:0000313" key="8">
    <source>
        <dbReference type="Proteomes" id="UP000277108"/>
    </source>
</evidence>
<evidence type="ECO:0000259" key="6">
    <source>
        <dbReference type="Pfam" id="PF01048"/>
    </source>
</evidence>
<dbReference type="AlphaFoldDB" id="A0A3N5C733"/>
<evidence type="ECO:0000256" key="1">
    <source>
        <dbReference type="ARBA" id="ARBA00004945"/>
    </source>
</evidence>
<dbReference type="PANTHER" id="PTHR46832:SF1">
    <property type="entry name" value="5'-METHYLTHIOADENOSINE_S-ADENOSYLHOMOCYSTEINE NUCLEOSIDASE"/>
    <property type="match status" value="1"/>
</dbReference>
<organism evidence="7 8">
    <name type="scientific">Abyssicoccus albus</name>
    <dbReference type="NCBI Taxonomy" id="1817405"/>
    <lineage>
        <taxon>Bacteria</taxon>
        <taxon>Bacillati</taxon>
        <taxon>Bacillota</taxon>
        <taxon>Bacilli</taxon>
        <taxon>Bacillales</taxon>
        <taxon>Abyssicoccaceae</taxon>
    </lineage>
</organism>
<reference evidence="7 8" key="1">
    <citation type="submission" date="2018-11" db="EMBL/GenBank/DDBJ databases">
        <title>Genomic Encyclopedia of Type Strains, Phase IV (KMG-IV): sequencing the most valuable type-strain genomes for metagenomic binning, comparative biology and taxonomic classification.</title>
        <authorList>
            <person name="Goeker M."/>
        </authorList>
    </citation>
    <scope>NUCLEOTIDE SEQUENCE [LARGE SCALE GENOMIC DNA]</scope>
    <source>
        <strain evidence="7 8">DSM 29158</strain>
    </source>
</reference>
<dbReference type="EMBL" id="RKRK01000002">
    <property type="protein sequence ID" value="RPF58168.1"/>
    <property type="molecule type" value="Genomic_DNA"/>
</dbReference>
<dbReference type="GO" id="GO:0008782">
    <property type="term" value="F:adenosylhomocysteine nucleosidase activity"/>
    <property type="evidence" value="ECO:0007669"/>
    <property type="project" value="UniProtKB-EC"/>
</dbReference>
<keyword evidence="3" id="KW-0028">Amino-acid biosynthesis</keyword>
<name>A0A3N5C733_9BACL</name>
<evidence type="ECO:0000256" key="2">
    <source>
        <dbReference type="ARBA" id="ARBA00011974"/>
    </source>
</evidence>
<accession>A0A3N5C733</accession>
<dbReference type="NCBIfam" id="TIGR01704">
    <property type="entry name" value="MTA_SAH-Nsdase"/>
    <property type="match status" value="1"/>
</dbReference>
<protein>
    <recommendedName>
        <fullName evidence="2">adenosylhomocysteine nucleosidase</fullName>
        <ecNumber evidence="2">3.2.2.9</ecNumber>
    </recommendedName>
</protein>
<dbReference type="PANTHER" id="PTHR46832">
    <property type="entry name" value="5'-METHYLTHIOADENOSINE/S-ADENOSYLHOMOCYSTEINE NUCLEOSIDASE"/>
    <property type="match status" value="1"/>
</dbReference>
<dbReference type="Proteomes" id="UP000277108">
    <property type="component" value="Unassembled WGS sequence"/>
</dbReference>
<dbReference type="InterPro" id="IPR035994">
    <property type="entry name" value="Nucleoside_phosphorylase_sf"/>
</dbReference>
<dbReference type="Gene3D" id="3.40.50.1580">
    <property type="entry name" value="Nucleoside phosphorylase domain"/>
    <property type="match status" value="1"/>
</dbReference>
<evidence type="ECO:0000256" key="5">
    <source>
        <dbReference type="ARBA" id="ARBA00023167"/>
    </source>
</evidence>
<proteinExistence type="predicted"/>
<dbReference type="InterPro" id="IPR010049">
    <property type="entry name" value="MTA_SAH_Nsdase"/>
</dbReference>